<keyword evidence="2" id="KW-1185">Reference proteome</keyword>
<accession>A0A1I7XK40</accession>
<proteinExistence type="predicted"/>
<evidence type="ECO:0000313" key="2">
    <source>
        <dbReference type="Proteomes" id="UP000095283"/>
    </source>
</evidence>
<dbReference type="WBParaSite" id="Hba_18131">
    <property type="protein sequence ID" value="Hba_18131"/>
    <property type="gene ID" value="Hba_18131"/>
</dbReference>
<name>A0A1I7XK40_HETBA</name>
<feature type="region of interest" description="Disordered" evidence="1">
    <location>
        <begin position="63"/>
        <end position="90"/>
    </location>
</feature>
<evidence type="ECO:0000313" key="3">
    <source>
        <dbReference type="WBParaSite" id="Hba_18131"/>
    </source>
</evidence>
<reference evidence="3" key="1">
    <citation type="submission" date="2016-11" db="UniProtKB">
        <authorList>
            <consortium name="WormBaseParasite"/>
        </authorList>
    </citation>
    <scope>IDENTIFICATION</scope>
</reference>
<evidence type="ECO:0000256" key="1">
    <source>
        <dbReference type="SAM" id="MobiDB-lite"/>
    </source>
</evidence>
<sequence>MNLALPRYENETNALRLRKALGANTDNSSITQDLLEKLVPHYSNSKTEVPRPTMLMHHTLDELDSMTDSRRSTGKSVLGSPEKSKLDGRE</sequence>
<dbReference type="AlphaFoldDB" id="A0A1I7XK40"/>
<dbReference type="Proteomes" id="UP000095283">
    <property type="component" value="Unplaced"/>
</dbReference>
<organism evidence="2 3">
    <name type="scientific">Heterorhabditis bacteriophora</name>
    <name type="common">Entomopathogenic nematode worm</name>
    <dbReference type="NCBI Taxonomy" id="37862"/>
    <lineage>
        <taxon>Eukaryota</taxon>
        <taxon>Metazoa</taxon>
        <taxon>Ecdysozoa</taxon>
        <taxon>Nematoda</taxon>
        <taxon>Chromadorea</taxon>
        <taxon>Rhabditida</taxon>
        <taxon>Rhabditina</taxon>
        <taxon>Rhabditomorpha</taxon>
        <taxon>Strongyloidea</taxon>
        <taxon>Heterorhabditidae</taxon>
        <taxon>Heterorhabditis</taxon>
    </lineage>
</organism>
<protein>
    <submittedName>
        <fullName evidence="3">Uncharacterized protein</fullName>
    </submittedName>
</protein>